<name>A0A0R1ZJR0_9LACO</name>
<dbReference type="RefSeq" id="WP_057906223.1">
    <property type="nucleotide sequence ID" value="NZ_AYYZ01000008.1"/>
</dbReference>
<dbReference type="AlphaFoldDB" id="A0A0R1ZJR0"/>
<evidence type="ECO:0000313" key="2">
    <source>
        <dbReference type="EMBL" id="KRM53124.1"/>
    </source>
</evidence>
<organism evidence="2 3">
    <name type="scientific">Ligilactobacillus araffinosus DSM 20653</name>
    <dbReference type="NCBI Taxonomy" id="1423820"/>
    <lineage>
        <taxon>Bacteria</taxon>
        <taxon>Bacillati</taxon>
        <taxon>Bacillota</taxon>
        <taxon>Bacilli</taxon>
        <taxon>Lactobacillales</taxon>
        <taxon>Lactobacillaceae</taxon>
        <taxon>Ligilactobacillus</taxon>
    </lineage>
</organism>
<feature type="chain" id="PRO_5006414398" evidence="1">
    <location>
        <begin position="24"/>
        <end position="202"/>
    </location>
</feature>
<proteinExistence type="predicted"/>
<dbReference type="EMBL" id="AYYZ01000008">
    <property type="protein sequence ID" value="KRM53124.1"/>
    <property type="molecule type" value="Genomic_DNA"/>
</dbReference>
<keyword evidence="1" id="KW-0732">Signal</keyword>
<dbReference type="Proteomes" id="UP000051291">
    <property type="component" value="Unassembled WGS sequence"/>
</dbReference>
<protein>
    <submittedName>
        <fullName evidence="2">Uncharacterized protein</fullName>
    </submittedName>
</protein>
<keyword evidence="3" id="KW-1185">Reference proteome</keyword>
<feature type="signal peptide" evidence="1">
    <location>
        <begin position="1"/>
        <end position="23"/>
    </location>
</feature>
<gene>
    <name evidence="2" type="ORF">FC64_GL000045</name>
</gene>
<evidence type="ECO:0000313" key="3">
    <source>
        <dbReference type="Proteomes" id="UP000051291"/>
    </source>
</evidence>
<evidence type="ECO:0000256" key="1">
    <source>
        <dbReference type="SAM" id="SignalP"/>
    </source>
</evidence>
<comment type="caution">
    <text evidence="2">The sequence shown here is derived from an EMBL/GenBank/DDBJ whole genome shotgun (WGS) entry which is preliminary data.</text>
</comment>
<accession>A0A0R1ZJR0</accession>
<dbReference type="STRING" id="1423820.FC64_GL000045"/>
<dbReference type="PATRIC" id="fig|1423820.4.peg.46"/>
<reference evidence="2 3" key="1">
    <citation type="journal article" date="2015" name="Genome Announc.">
        <title>Expanding the biotechnology potential of lactobacilli through comparative genomics of 213 strains and associated genera.</title>
        <authorList>
            <person name="Sun Z."/>
            <person name="Harris H.M."/>
            <person name="McCann A."/>
            <person name="Guo C."/>
            <person name="Argimon S."/>
            <person name="Zhang W."/>
            <person name="Yang X."/>
            <person name="Jeffery I.B."/>
            <person name="Cooney J.C."/>
            <person name="Kagawa T.F."/>
            <person name="Liu W."/>
            <person name="Song Y."/>
            <person name="Salvetti E."/>
            <person name="Wrobel A."/>
            <person name="Rasinkangas P."/>
            <person name="Parkhill J."/>
            <person name="Rea M.C."/>
            <person name="O'Sullivan O."/>
            <person name="Ritari J."/>
            <person name="Douillard F.P."/>
            <person name="Paul Ross R."/>
            <person name="Yang R."/>
            <person name="Briner A.E."/>
            <person name="Felis G.E."/>
            <person name="de Vos W.M."/>
            <person name="Barrangou R."/>
            <person name="Klaenhammer T.R."/>
            <person name="Caufield P.W."/>
            <person name="Cui Y."/>
            <person name="Zhang H."/>
            <person name="O'Toole P.W."/>
        </authorList>
    </citation>
    <scope>NUCLEOTIDE SEQUENCE [LARGE SCALE GENOMIC DNA]</scope>
    <source>
        <strain evidence="2 3">DSM 20653</strain>
    </source>
</reference>
<sequence>MKRICYLLSAVLMMFFSIGSIDATDVSSSQSQVNNNDIYAFHPLNKVKFGDESIEFKILGYQYLKDPLPSSNDHARILLVKCQINTDDLDSDEAKYAYVSNDFLKVYDNNSEATRINVEFSKKRLQRPPFNYVRDSLSHISENKTYEFDICSIVYPYDDIELKFAPNDGSNGEKIKIHQVKSSNGVVMDSQDVLANYGQEGK</sequence>